<dbReference type="Gene3D" id="3.40.30.10">
    <property type="entry name" value="Glutaredoxin"/>
    <property type="match status" value="1"/>
</dbReference>
<feature type="domain" description="Glutaredoxin" evidence="1">
    <location>
        <begin position="2"/>
        <end position="41"/>
    </location>
</feature>
<dbReference type="SUPFAM" id="SSF52833">
    <property type="entry name" value="Thioredoxin-like"/>
    <property type="match status" value="1"/>
</dbReference>
<protein>
    <recommendedName>
        <fullName evidence="1">Glutaredoxin domain-containing protein</fullName>
    </recommendedName>
</protein>
<name>L7VZB0_9BACT</name>
<evidence type="ECO:0000313" key="2">
    <source>
        <dbReference type="EMBL" id="AGC72393.1"/>
    </source>
</evidence>
<reference evidence="2" key="1">
    <citation type="submission" date="2012-09" db="EMBL/GenBank/DDBJ databases">
        <title>Metagenomic Characterization of a Microbial Community in Wastewater Detects High Levels of Antibiotic Resistance.</title>
        <authorList>
            <person name="Abrams M."/>
            <person name="Caldwell A."/>
            <person name="Vandaei E."/>
            <person name="Lee W."/>
            <person name="Perrott J."/>
            <person name="Khan S.Y."/>
            <person name="Ta J."/>
            <person name="Romero D."/>
            <person name="Nguyen V."/>
            <person name="Pourmand N."/>
            <person name="Ouverney C.C."/>
        </authorList>
    </citation>
    <scope>NUCLEOTIDE SEQUENCE</scope>
</reference>
<dbReference type="EMBL" id="JX649900">
    <property type="protein sequence ID" value="AGC72393.1"/>
    <property type="molecule type" value="Genomic_DNA"/>
</dbReference>
<dbReference type="InterPro" id="IPR036249">
    <property type="entry name" value="Thioredoxin-like_sf"/>
</dbReference>
<evidence type="ECO:0000259" key="1">
    <source>
        <dbReference type="Pfam" id="PF00462"/>
    </source>
</evidence>
<dbReference type="AlphaFoldDB" id="L7VZB0"/>
<accession>L7VZB0</accession>
<dbReference type="InterPro" id="IPR002109">
    <property type="entry name" value="Glutaredoxin"/>
</dbReference>
<organism evidence="2">
    <name type="scientific">uncultured bacterium A1Q1_fos_15</name>
    <dbReference type="NCBI Taxonomy" id="1256548"/>
    <lineage>
        <taxon>Bacteria</taxon>
        <taxon>environmental samples</taxon>
    </lineage>
</organism>
<dbReference type="Pfam" id="PF00462">
    <property type="entry name" value="Glutaredoxin"/>
    <property type="match status" value="1"/>
</dbReference>
<proteinExistence type="predicted"/>
<sequence length="60" mass="6389">MKRSGLDYERVNIWENPDAAAFVRSVARGNETVPTVTVGDVSMVNPSMSDIHAAVDAAAV</sequence>